<dbReference type="PANTHER" id="PTHR43248:SF29">
    <property type="entry name" value="TRIPEPTIDYL AMINOPEPTIDASE"/>
    <property type="match status" value="1"/>
</dbReference>
<dbReference type="SUPFAM" id="SSF53474">
    <property type="entry name" value="alpha/beta-Hydrolases"/>
    <property type="match status" value="1"/>
</dbReference>
<proteinExistence type="inferred from homology"/>
<evidence type="ECO:0000313" key="5">
    <source>
        <dbReference type="EMBL" id="ATB50865.1"/>
    </source>
</evidence>
<name>A0A250K486_9BACT</name>
<dbReference type="PRINTS" id="PR00793">
    <property type="entry name" value="PROAMNOPTASE"/>
</dbReference>
<dbReference type="RefSeq" id="WP_239989165.1">
    <property type="nucleotide sequence ID" value="NZ_CP022203.1"/>
</dbReference>
<dbReference type="InterPro" id="IPR051601">
    <property type="entry name" value="Serine_prot/Carboxylest_S33"/>
</dbReference>
<keyword evidence="3 5" id="KW-0378">Hydrolase</keyword>
<feature type="domain" description="AB hydrolase-1" evidence="4">
    <location>
        <begin position="107"/>
        <end position="469"/>
    </location>
</feature>
<protein>
    <submittedName>
        <fullName evidence="5">Alpha/beta hydrolase</fullName>
    </submittedName>
</protein>
<dbReference type="GO" id="GO:0008233">
    <property type="term" value="F:peptidase activity"/>
    <property type="evidence" value="ECO:0007669"/>
    <property type="project" value="InterPro"/>
</dbReference>
<dbReference type="KEGG" id="mmas:MYMAC_006522"/>
<sequence>MWGASRIPLEAPVSGVRAHISAHLPPWRALLALGLLAAASVSCSKGGQDPAERRTLSLKPCRLEGLATQAQCGTYEVFEDRAARTGRKLPLRVVVVPALAAQPQPDPLVLLAGGPGQAASRATQVLMAVERIRRKRDIVLVDQRGTGDSNPLDCKPDSPDDKLSAQLDEGKAVEELRRCHEGWAADVRHYTTPNAMDDLDEVREALGYEKLNLWGVSYGTRAALVYMRRHPERVRTAILDGVAPMGLYLPLYAPRDAQQALDRLLANCEADAACAKAYPDLRARTEALLTSLEAAPARAKVAHPRTGVVEEVAFSRRTFMSQLFAQLYNPEMSSLVPLMLDRATRGDWSPFVALSVGLTENLGRTVSQGLYFAVVCAEDAPFFDEAAVVREARGTWFGSAMGREVLSICSEWPKAALPPGYREPVTSSVPTLLLSGELDPVTPPAWAEEAKRTLSNSLHVVVPGTGHNTVGADCARTLMHDVLTQGSVEGLSSTCGDKLTRPPFFTSFAGPVP</sequence>
<evidence type="ECO:0000313" key="6">
    <source>
        <dbReference type="Proteomes" id="UP000217343"/>
    </source>
</evidence>
<dbReference type="InterPro" id="IPR000073">
    <property type="entry name" value="AB_hydrolase_1"/>
</dbReference>
<comment type="similarity">
    <text evidence="1">Belongs to the peptidase S33 family.</text>
</comment>
<dbReference type="Gene3D" id="3.40.50.1820">
    <property type="entry name" value="alpha/beta hydrolase"/>
    <property type="match status" value="1"/>
</dbReference>
<dbReference type="PANTHER" id="PTHR43248">
    <property type="entry name" value="2-SUCCINYL-6-HYDROXY-2,4-CYCLOHEXADIENE-1-CARBOXYLATE SYNTHASE"/>
    <property type="match status" value="1"/>
</dbReference>
<reference evidence="5 6" key="1">
    <citation type="submission" date="2017-06" db="EMBL/GenBank/DDBJ databases">
        <title>Sequencing and comparative analysis of myxobacterial genomes.</title>
        <authorList>
            <person name="Rupp O."/>
            <person name="Goesmann A."/>
            <person name="Sogaard-Andersen L."/>
        </authorList>
    </citation>
    <scope>NUCLEOTIDE SEQUENCE [LARGE SCALE GENOMIC DNA]</scope>
    <source>
        <strain evidence="5 6">DSM 14697</strain>
    </source>
</reference>
<evidence type="ECO:0000256" key="3">
    <source>
        <dbReference type="ARBA" id="ARBA00022801"/>
    </source>
</evidence>
<accession>A0A250K486</accession>
<dbReference type="InterPro" id="IPR002410">
    <property type="entry name" value="Peptidase_S33"/>
</dbReference>
<keyword evidence="2" id="KW-0732">Signal</keyword>
<dbReference type="Pfam" id="PF00561">
    <property type="entry name" value="Abhydrolase_1"/>
    <property type="match status" value="1"/>
</dbReference>
<evidence type="ECO:0000256" key="1">
    <source>
        <dbReference type="ARBA" id="ARBA00010088"/>
    </source>
</evidence>
<evidence type="ECO:0000256" key="2">
    <source>
        <dbReference type="ARBA" id="ARBA00022729"/>
    </source>
</evidence>
<dbReference type="AlphaFoldDB" id="A0A250K486"/>
<dbReference type="EMBL" id="CP022203">
    <property type="protein sequence ID" value="ATB50865.1"/>
    <property type="molecule type" value="Genomic_DNA"/>
</dbReference>
<dbReference type="InterPro" id="IPR029058">
    <property type="entry name" value="AB_hydrolase_fold"/>
</dbReference>
<organism evidence="5 6">
    <name type="scientific">Corallococcus macrosporus DSM 14697</name>
    <dbReference type="NCBI Taxonomy" id="1189310"/>
    <lineage>
        <taxon>Bacteria</taxon>
        <taxon>Pseudomonadati</taxon>
        <taxon>Myxococcota</taxon>
        <taxon>Myxococcia</taxon>
        <taxon>Myxococcales</taxon>
        <taxon>Cystobacterineae</taxon>
        <taxon>Myxococcaceae</taxon>
        <taxon>Corallococcus</taxon>
    </lineage>
</organism>
<dbReference type="GO" id="GO:0006508">
    <property type="term" value="P:proteolysis"/>
    <property type="evidence" value="ECO:0007669"/>
    <property type="project" value="InterPro"/>
</dbReference>
<dbReference type="Proteomes" id="UP000217343">
    <property type="component" value="Chromosome"/>
</dbReference>
<gene>
    <name evidence="5" type="ORF">MYMAC_006522</name>
</gene>
<keyword evidence="6" id="KW-1185">Reference proteome</keyword>
<evidence type="ECO:0000259" key="4">
    <source>
        <dbReference type="Pfam" id="PF00561"/>
    </source>
</evidence>